<evidence type="ECO:0000313" key="2">
    <source>
        <dbReference type="EMBL" id="UPL14034.1"/>
    </source>
</evidence>
<feature type="transmembrane region" description="Helical" evidence="1">
    <location>
        <begin position="70"/>
        <end position="91"/>
    </location>
</feature>
<keyword evidence="3" id="KW-1185">Reference proteome</keyword>
<keyword evidence="1" id="KW-0472">Membrane</keyword>
<proteinExistence type="predicted"/>
<organism evidence="2 3">
    <name type="scientific">Microbacterium galbinum</name>
    <dbReference type="NCBI Taxonomy" id="2851646"/>
    <lineage>
        <taxon>Bacteria</taxon>
        <taxon>Bacillati</taxon>
        <taxon>Actinomycetota</taxon>
        <taxon>Actinomycetes</taxon>
        <taxon>Micrococcales</taxon>
        <taxon>Microbacteriaceae</taxon>
        <taxon>Microbacterium</taxon>
    </lineage>
</organism>
<dbReference type="Proteomes" id="UP000831963">
    <property type="component" value="Chromosome"/>
</dbReference>
<evidence type="ECO:0000256" key="1">
    <source>
        <dbReference type="SAM" id="Phobius"/>
    </source>
</evidence>
<feature type="transmembrane region" description="Helical" evidence="1">
    <location>
        <begin position="17"/>
        <end position="36"/>
    </location>
</feature>
<dbReference type="RefSeq" id="WP_247957177.1">
    <property type="nucleotide sequence ID" value="NZ_CP078077.1"/>
</dbReference>
<feature type="transmembrane region" description="Helical" evidence="1">
    <location>
        <begin position="43"/>
        <end position="64"/>
    </location>
</feature>
<gene>
    <name evidence="2" type="ORF">KV396_05890</name>
</gene>
<name>A0ABY4IN37_9MICO</name>
<reference evidence="2 3" key="1">
    <citation type="submission" date="2021-06" db="EMBL/GenBank/DDBJ databases">
        <title>Genome-based taxonomic framework of Microbacterium strains isolated from marine environment, the description of four new species and reclassification of four preexisting species.</title>
        <authorList>
            <person name="Lee S.D."/>
            <person name="Kim S.-M."/>
            <person name="Byeon Y.-S."/>
            <person name="Yang H.L."/>
            <person name="Kim I.S."/>
        </authorList>
    </citation>
    <scope>NUCLEOTIDE SEQUENCE [LARGE SCALE GENOMIC DNA]</scope>
    <source>
        <strain evidence="2 3">SSW1-36</strain>
    </source>
</reference>
<sequence length="140" mass="13591">MTTAAIARDLAGFLVPIGWIGAAIAVVCAIVAGAAIARGAGGLSGGAVGVWIPAALLSSTASFAHQWLPLIISGAALGAMLVLGGIVRAIISAADNGRMTRSAARAAAVVEAAQPAPATTTIRVPARTPSTSTGAIAVVR</sequence>
<dbReference type="EMBL" id="CP078077">
    <property type="protein sequence ID" value="UPL14034.1"/>
    <property type="molecule type" value="Genomic_DNA"/>
</dbReference>
<accession>A0ABY4IN37</accession>
<keyword evidence="1" id="KW-0812">Transmembrane</keyword>
<protein>
    <submittedName>
        <fullName evidence="2">Uncharacterized protein</fullName>
    </submittedName>
</protein>
<evidence type="ECO:0000313" key="3">
    <source>
        <dbReference type="Proteomes" id="UP000831963"/>
    </source>
</evidence>
<keyword evidence="1" id="KW-1133">Transmembrane helix</keyword>